<dbReference type="InterPro" id="IPR000595">
    <property type="entry name" value="cNMP-bd_dom"/>
</dbReference>
<dbReference type="GO" id="GO:0003677">
    <property type="term" value="F:DNA binding"/>
    <property type="evidence" value="ECO:0007669"/>
    <property type="project" value="UniProtKB-KW"/>
</dbReference>
<dbReference type="PANTHER" id="PTHR24567">
    <property type="entry name" value="CRP FAMILY TRANSCRIPTIONAL REGULATORY PROTEIN"/>
    <property type="match status" value="1"/>
</dbReference>
<reference evidence="5 6" key="1">
    <citation type="submission" date="2014-07" db="EMBL/GenBank/DDBJ databases">
        <title>Draft genome of Clostridium celerecrescens 152B isolated from sediments associated with methane hydrate from Krishna Godavari basin.</title>
        <authorList>
            <person name="Honkalas V.S."/>
            <person name="Dabir A.P."/>
            <person name="Arora P."/>
            <person name="Dhakephalkar P.K."/>
        </authorList>
    </citation>
    <scope>NUCLEOTIDE SEQUENCE [LARGE SCALE GENOMIC DNA]</scope>
    <source>
        <strain evidence="5 6">152B</strain>
    </source>
</reference>
<dbReference type="InterPro" id="IPR014710">
    <property type="entry name" value="RmlC-like_jellyroll"/>
</dbReference>
<dbReference type="Proteomes" id="UP000028525">
    <property type="component" value="Unassembled WGS sequence"/>
</dbReference>
<dbReference type="SUPFAM" id="SSF46785">
    <property type="entry name" value="Winged helix' DNA-binding domain"/>
    <property type="match status" value="1"/>
</dbReference>
<evidence type="ECO:0000313" key="6">
    <source>
        <dbReference type="Proteomes" id="UP000028525"/>
    </source>
</evidence>
<keyword evidence="3" id="KW-0804">Transcription</keyword>
<dbReference type="PANTHER" id="PTHR24567:SF26">
    <property type="entry name" value="REGULATORY PROTEIN YEIL"/>
    <property type="match status" value="1"/>
</dbReference>
<comment type="caution">
    <text evidence="5">The sequence shown here is derived from an EMBL/GenBank/DDBJ whole genome shotgun (WGS) entry which is preliminary data.</text>
</comment>
<keyword evidence="1" id="KW-0805">Transcription regulation</keyword>
<accession>A0A084JR23</accession>
<dbReference type="Gene3D" id="2.60.120.10">
    <property type="entry name" value="Jelly Rolls"/>
    <property type="match status" value="1"/>
</dbReference>
<dbReference type="STRING" id="29354.IO98_03030"/>
<keyword evidence="2" id="KW-0238">DNA-binding</keyword>
<dbReference type="CDD" id="cd00038">
    <property type="entry name" value="CAP_ED"/>
    <property type="match status" value="1"/>
</dbReference>
<evidence type="ECO:0000256" key="2">
    <source>
        <dbReference type="ARBA" id="ARBA00023125"/>
    </source>
</evidence>
<evidence type="ECO:0000256" key="1">
    <source>
        <dbReference type="ARBA" id="ARBA00023015"/>
    </source>
</evidence>
<evidence type="ECO:0000313" key="5">
    <source>
        <dbReference type="EMBL" id="KEZ91407.1"/>
    </source>
</evidence>
<dbReference type="Pfam" id="PF00027">
    <property type="entry name" value="cNMP_binding"/>
    <property type="match status" value="1"/>
</dbReference>
<dbReference type="SUPFAM" id="SSF51206">
    <property type="entry name" value="cAMP-binding domain-like"/>
    <property type="match status" value="1"/>
</dbReference>
<evidence type="ECO:0000256" key="3">
    <source>
        <dbReference type="ARBA" id="ARBA00023163"/>
    </source>
</evidence>
<dbReference type="AlphaFoldDB" id="A0A084JR23"/>
<evidence type="ECO:0000259" key="4">
    <source>
        <dbReference type="PROSITE" id="PS50042"/>
    </source>
</evidence>
<dbReference type="GO" id="GO:0003700">
    <property type="term" value="F:DNA-binding transcription factor activity"/>
    <property type="evidence" value="ECO:0007669"/>
    <property type="project" value="TreeGrafter"/>
</dbReference>
<organism evidence="5 6">
    <name type="scientific">Lacrimispora celerecrescens</name>
    <dbReference type="NCBI Taxonomy" id="29354"/>
    <lineage>
        <taxon>Bacteria</taxon>
        <taxon>Bacillati</taxon>
        <taxon>Bacillota</taxon>
        <taxon>Clostridia</taxon>
        <taxon>Lachnospirales</taxon>
        <taxon>Lachnospiraceae</taxon>
        <taxon>Lacrimispora</taxon>
    </lineage>
</organism>
<dbReference type="Pfam" id="PF13545">
    <property type="entry name" value="HTH_Crp_2"/>
    <property type="match status" value="1"/>
</dbReference>
<dbReference type="InterPro" id="IPR012318">
    <property type="entry name" value="HTH_CRP"/>
</dbReference>
<dbReference type="PROSITE" id="PS50042">
    <property type="entry name" value="CNMP_BINDING_3"/>
    <property type="match status" value="1"/>
</dbReference>
<feature type="domain" description="Cyclic nucleotide-binding" evidence="4">
    <location>
        <begin position="1"/>
        <end position="99"/>
    </location>
</feature>
<gene>
    <name evidence="5" type="ORF">IO98_03030</name>
</gene>
<dbReference type="InterPro" id="IPR018490">
    <property type="entry name" value="cNMP-bd_dom_sf"/>
</dbReference>
<proteinExistence type="predicted"/>
<keyword evidence="6" id="KW-1185">Reference proteome</keyword>
<dbReference type="EMBL" id="JPME01000004">
    <property type="protein sequence ID" value="KEZ91407.1"/>
    <property type="molecule type" value="Genomic_DNA"/>
</dbReference>
<dbReference type="RefSeq" id="WP_038277742.1">
    <property type="nucleotide sequence ID" value="NZ_JPME01000004.1"/>
</dbReference>
<dbReference type="SMART" id="SM00100">
    <property type="entry name" value="cNMP"/>
    <property type="match status" value="1"/>
</dbReference>
<sequence>MEKYNINEIPDSLVSVGEERHFPAGMNIFHVDERITHCYLILSGMVKIYIDHENGRRSILDFVGKGDWLGELSLFRQEDYIKENKVIEDVVCLEFELDRLKQICKEKAEVSFYFASSISNKLMVRSYRLSEYLNYSLEKRLASFILKYQQNGKYTIPHTDVSEYMNISYRHVLFVMKKFCDDGILKKDKGYRIMDYERLEEISNGFVA</sequence>
<dbReference type="InterPro" id="IPR050397">
    <property type="entry name" value="Env_Response_Regulators"/>
</dbReference>
<dbReference type="GO" id="GO:0005829">
    <property type="term" value="C:cytosol"/>
    <property type="evidence" value="ECO:0007669"/>
    <property type="project" value="TreeGrafter"/>
</dbReference>
<protein>
    <submittedName>
        <fullName evidence="5">Crp/Fnr family transcriptional regulator</fullName>
    </submittedName>
</protein>
<dbReference type="OrthoDB" id="581021at2"/>
<name>A0A084JR23_9FIRM</name>
<dbReference type="InterPro" id="IPR036390">
    <property type="entry name" value="WH_DNA-bd_sf"/>
</dbReference>